<name>A0AAI9UJZ9_9PEZI</name>
<protein>
    <submittedName>
        <fullName evidence="3">Uncharacterized protein</fullName>
    </submittedName>
</protein>
<keyword evidence="2" id="KW-0732">Signal</keyword>
<evidence type="ECO:0000256" key="2">
    <source>
        <dbReference type="SAM" id="SignalP"/>
    </source>
</evidence>
<evidence type="ECO:0000313" key="4">
    <source>
        <dbReference type="Proteomes" id="UP001239213"/>
    </source>
</evidence>
<reference evidence="3" key="1">
    <citation type="submission" date="2016-11" db="EMBL/GenBank/DDBJ databases">
        <title>The genome sequence of Colletotrichum cuscutae.</title>
        <authorList>
            <person name="Baroncelli R."/>
        </authorList>
    </citation>
    <scope>NUCLEOTIDE SEQUENCE</scope>
    <source>
        <strain evidence="3">IMI 304802</strain>
    </source>
</reference>
<feature type="signal peptide" evidence="2">
    <location>
        <begin position="1"/>
        <end position="19"/>
    </location>
</feature>
<evidence type="ECO:0000256" key="1">
    <source>
        <dbReference type="SAM" id="MobiDB-lite"/>
    </source>
</evidence>
<proteinExistence type="predicted"/>
<dbReference type="EMBL" id="MPDP01000278">
    <property type="protein sequence ID" value="KAK1458432.1"/>
    <property type="molecule type" value="Genomic_DNA"/>
</dbReference>
<dbReference type="Proteomes" id="UP001239213">
    <property type="component" value="Unassembled WGS sequence"/>
</dbReference>
<feature type="compositionally biased region" description="Basic and acidic residues" evidence="1">
    <location>
        <begin position="42"/>
        <end position="54"/>
    </location>
</feature>
<accession>A0AAI9UJZ9</accession>
<dbReference type="AlphaFoldDB" id="A0AAI9UJZ9"/>
<evidence type="ECO:0000313" key="3">
    <source>
        <dbReference type="EMBL" id="KAK1458432.1"/>
    </source>
</evidence>
<keyword evidence="4" id="KW-1185">Reference proteome</keyword>
<feature type="chain" id="PRO_5042596493" evidence="2">
    <location>
        <begin position="20"/>
        <end position="73"/>
    </location>
</feature>
<comment type="caution">
    <text evidence="3">The sequence shown here is derived from an EMBL/GenBank/DDBJ whole genome shotgun (WGS) entry which is preliminary data.</text>
</comment>
<feature type="compositionally biased region" description="Polar residues" evidence="1">
    <location>
        <begin position="64"/>
        <end position="73"/>
    </location>
</feature>
<feature type="region of interest" description="Disordered" evidence="1">
    <location>
        <begin position="23"/>
        <end position="73"/>
    </location>
</feature>
<gene>
    <name evidence="3" type="ORF">CCUS01_09297</name>
</gene>
<organism evidence="3 4">
    <name type="scientific">Colletotrichum cuscutae</name>
    <dbReference type="NCBI Taxonomy" id="1209917"/>
    <lineage>
        <taxon>Eukaryota</taxon>
        <taxon>Fungi</taxon>
        <taxon>Dikarya</taxon>
        <taxon>Ascomycota</taxon>
        <taxon>Pezizomycotina</taxon>
        <taxon>Sordariomycetes</taxon>
        <taxon>Hypocreomycetidae</taxon>
        <taxon>Glomerellales</taxon>
        <taxon>Glomerellaceae</taxon>
        <taxon>Colletotrichum</taxon>
        <taxon>Colletotrichum acutatum species complex</taxon>
    </lineage>
</organism>
<sequence length="73" mass="8036">MHMTKVTAILAFAASLAAAAPGAKLAVPEKRQTAEFGPYPEDSYRGKENSKRQTTEFGPYPEDSYQSKASQRR</sequence>